<dbReference type="EMBL" id="VYQF01000001">
    <property type="protein sequence ID" value="KAA9040961.1"/>
    <property type="molecule type" value="Genomic_DNA"/>
</dbReference>
<evidence type="ECO:0000313" key="10">
    <source>
        <dbReference type="Proteomes" id="UP000326903"/>
    </source>
</evidence>
<keyword evidence="10" id="KW-1185">Reference proteome</keyword>
<dbReference type="InterPro" id="IPR003838">
    <property type="entry name" value="ABC3_permease_C"/>
</dbReference>
<feature type="transmembrane region" description="Helical" evidence="6">
    <location>
        <begin position="662"/>
        <end position="686"/>
    </location>
</feature>
<proteinExistence type="predicted"/>
<reference evidence="9 10" key="1">
    <citation type="submission" date="2019-09" db="EMBL/GenBank/DDBJ databases">
        <title>Draft genome sequence of Ginsengibacter sp. BR5-29.</title>
        <authorList>
            <person name="Im W.-T."/>
        </authorList>
    </citation>
    <scope>NUCLEOTIDE SEQUENCE [LARGE SCALE GENOMIC DNA]</scope>
    <source>
        <strain evidence="9 10">BR5-29</strain>
    </source>
</reference>
<feature type="domain" description="ABC3 transporter permease C-terminal" evidence="7">
    <location>
        <begin position="665"/>
        <end position="778"/>
    </location>
</feature>
<dbReference type="PANTHER" id="PTHR30572">
    <property type="entry name" value="MEMBRANE COMPONENT OF TRANSPORTER-RELATED"/>
    <property type="match status" value="1"/>
</dbReference>
<feature type="transmembrane region" description="Helical" evidence="6">
    <location>
        <begin position="415"/>
        <end position="439"/>
    </location>
</feature>
<organism evidence="9 10">
    <name type="scientific">Ginsengibacter hankyongi</name>
    <dbReference type="NCBI Taxonomy" id="2607284"/>
    <lineage>
        <taxon>Bacteria</taxon>
        <taxon>Pseudomonadati</taxon>
        <taxon>Bacteroidota</taxon>
        <taxon>Chitinophagia</taxon>
        <taxon>Chitinophagales</taxon>
        <taxon>Chitinophagaceae</taxon>
        <taxon>Ginsengibacter</taxon>
    </lineage>
</organism>
<feature type="transmembrane region" description="Helical" evidence="6">
    <location>
        <begin position="714"/>
        <end position="734"/>
    </location>
</feature>
<evidence type="ECO:0000256" key="6">
    <source>
        <dbReference type="SAM" id="Phobius"/>
    </source>
</evidence>
<evidence type="ECO:0000256" key="3">
    <source>
        <dbReference type="ARBA" id="ARBA00022692"/>
    </source>
</evidence>
<comment type="subcellular location">
    <subcellularLocation>
        <location evidence="1">Cell membrane</location>
        <topology evidence="1">Multi-pass membrane protein</topology>
    </subcellularLocation>
</comment>
<keyword evidence="5 6" id="KW-0472">Membrane</keyword>
<dbReference type="PROSITE" id="PS51257">
    <property type="entry name" value="PROKAR_LIPOPROTEIN"/>
    <property type="match status" value="1"/>
</dbReference>
<name>A0A5J5IJL6_9BACT</name>
<protein>
    <submittedName>
        <fullName evidence="9">FtsX-like permease family protein</fullName>
    </submittedName>
</protein>
<dbReference type="PANTHER" id="PTHR30572:SF18">
    <property type="entry name" value="ABC-TYPE MACROLIDE FAMILY EXPORT SYSTEM PERMEASE COMPONENT 2"/>
    <property type="match status" value="1"/>
</dbReference>
<feature type="transmembrane region" description="Helical" evidence="6">
    <location>
        <begin position="370"/>
        <end position="394"/>
    </location>
</feature>
<evidence type="ECO:0000256" key="2">
    <source>
        <dbReference type="ARBA" id="ARBA00022475"/>
    </source>
</evidence>
<evidence type="ECO:0000259" key="8">
    <source>
        <dbReference type="Pfam" id="PF12704"/>
    </source>
</evidence>
<keyword evidence="2" id="KW-1003">Cell membrane</keyword>
<dbReference type="GO" id="GO:0022857">
    <property type="term" value="F:transmembrane transporter activity"/>
    <property type="evidence" value="ECO:0007669"/>
    <property type="project" value="TreeGrafter"/>
</dbReference>
<evidence type="ECO:0000256" key="4">
    <source>
        <dbReference type="ARBA" id="ARBA00022989"/>
    </source>
</evidence>
<dbReference type="InterPro" id="IPR025857">
    <property type="entry name" value="MacB_PCD"/>
</dbReference>
<evidence type="ECO:0000256" key="5">
    <source>
        <dbReference type="ARBA" id="ARBA00023136"/>
    </source>
</evidence>
<feature type="domain" description="MacB-like periplasmic core" evidence="8">
    <location>
        <begin position="425"/>
        <end position="629"/>
    </location>
</feature>
<dbReference type="Proteomes" id="UP000326903">
    <property type="component" value="Unassembled WGS sequence"/>
</dbReference>
<feature type="transmembrane region" description="Helical" evidence="6">
    <location>
        <begin position="276"/>
        <end position="298"/>
    </location>
</feature>
<feature type="domain" description="MacB-like periplasmic core" evidence="8">
    <location>
        <begin position="20"/>
        <end position="235"/>
    </location>
</feature>
<comment type="caution">
    <text evidence="9">The sequence shown here is derived from an EMBL/GenBank/DDBJ whole genome shotgun (WGS) entry which is preliminary data.</text>
</comment>
<dbReference type="RefSeq" id="WP_150413050.1">
    <property type="nucleotide sequence ID" value="NZ_VYQF01000001.1"/>
</dbReference>
<dbReference type="GO" id="GO:0005886">
    <property type="term" value="C:plasma membrane"/>
    <property type="evidence" value="ECO:0007669"/>
    <property type="project" value="UniProtKB-SubCell"/>
</dbReference>
<feature type="transmembrane region" description="Helical" evidence="6">
    <location>
        <begin position="21"/>
        <end position="41"/>
    </location>
</feature>
<feature type="transmembrane region" description="Helical" evidence="6">
    <location>
        <begin position="327"/>
        <end position="350"/>
    </location>
</feature>
<keyword evidence="4 6" id="KW-1133">Transmembrane helix</keyword>
<feature type="domain" description="ABC3 transporter permease C-terminal" evidence="7">
    <location>
        <begin position="282"/>
        <end position="398"/>
    </location>
</feature>
<feature type="transmembrane region" description="Helical" evidence="6">
    <location>
        <begin position="746"/>
        <end position="771"/>
    </location>
</feature>
<dbReference type="Pfam" id="PF12704">
    <property type="entry name" value="MacB_PCD"/>
    <property type="match status" value="2"/>
</dbReference>
<dbReference type="InterPro" id="IPR050250">
    <property type="entry name" value="Macrolide_Exporter_MacB"/>
</dbReference>
<keyword evidence="3 6" id="KW-0812">Transmembrane</keyword>
<gene>
    <name evidence="9" type="ORF">FW778_02675</name>
</gene>
<accession>A0A5J5IJL6</accession>
<evidence type="ECO:0000256" key="1">
    <source>
        <dbReference type="ARBA" id="ARBA00004651"/>
    </source>
</evidence>
<evidence type="ECO:0000313" key="9">
    <source>
        <dbReference type="EMBL" id="KAA9040961.1"/>
    </source>
</evidence>
<sequence>MFKNYFKTTFRNLWKNKGYSFLNIGGLAIGIACAGLIFLWVEDELTFNHYFSNRDNLYKVKDRQTYDGTTFTFDATPGPFAAGIKSEMPGIKNTARTTWGNSVLFSLDDKTIYQQGLYVDSPFLKMFQLQFVKGNATNAFSQLHSIVVSKKMANNFFGTTNVIGKTLKVDNKDEYIISGVIKDLPENVSFKFDWLSPFKIYEDQNQWLQYWGNNGVVTYVETQPNTNVEQINKKLYGYIQTKQKETNAKMSIYPMNRWRMYDSFENGKEIAGRIKYVNLFSLIAWIILIIACINFMNLSTARSEQRAREVGVRKVLGAGKSKLISQFIGESIFTSVLAAILAVGIIYLSLPAFNSLVEKQLSVNVANPYHIGALLLIALICGLVAGSYPAFYLSSFNPVYVLKGIKIKTGGSAGLIRKGLVVLQFSISVVLIISTIIIYQQITHVKDRELGYNKQNLVYMYMQGKMRQHFNVIKNDLQSTGVIENAALSNSQVLQLGSNTGDFTWEGKDPSKQVLITVEGVSPEYTATMGMHLKDGRNFYPDGKTDSSNVIINESLAKILKKKNVLGTIVTQGNTNYTIVGVVKDFVYNNMYASAAPLILFSDTSNCNVLSIRIKAGAQLPAALSKIEAVIKNDNPGYPFDYSFVDQQFDKLFKTETLIGKLASVFSILAIFISCLGLFGLAAYTAEKRIKEIGIRKVLGASVKGLASLLSKEFLLLVAISCLIAFPVALWMMYDWLNGYAYRVKISWTVFALAGVLALLIALLTVSFQAIKAAIANPVKSLRSE</sequence>
<dbReference type="Pfam" id="PF02687">
    <property type="entry name" value="FtsX"/>
    <property type="match status" value="2"/>
</dbReference>
<evidence type="ECO:0000259" key="7">
    <source>
        <dbReference type="Pfam" id="PF02687"/>
    </source>
</evidence>
<dbReference type="AlphaFoldDB" id="A0A5J5IJL6"/>